<protein>
    <submittedName>
        <fullName evidence="1">Uncharacterized protein</fullName>
    </submittedName>
</protein>
<accession>A0A447JHH4</accession>
<evidence type="ECO:0000313" key="2">
    <source>
        <dbReference type="Proteomes" id="UP000281393"/>
    </source>
</evidence>
<evidence type="ECO:0000313" key="1">
    <source>
        <dbReference type="EMBL" id="VDY41734.1"/>
    </source>
</evidence>
<proteinExistence type="predicted"/>
<dbReference type="EMBL" id="LR133909">
    <property type="protein sequence ID" value="VDY41734.1"/>
    <property type="molecule type" value="Genomic_DNA"/>
</dbReference>
<reference evidence="1 2" key="1">
    <citation type="submission" date="2018-12" db="EMBL/GenBank/DDBJ databases">
        <authorList>
            <consortium name="Pathogen Informatics"/>
        </authorList>
    </citation>
    <scope>NUCLEOTIDE SEQUENCE [LARGE SCALE GENOMIC DNA]</scope>
    <source>
        <strain evidence="1 2">NCTC7102</strain>
    </source>
</reference>
<dbReference type="AlphaFoldDB" id="A0A447JHH4"/>
<gene>
    <name evidence="1" type="ORF">NCTC7102_02880</name>
</gene>
<dbReference type="Proteomes" id="UP000281393">
    <property type="component" value="Chromosome"/>
</dbReference>
<name>A0A447JHH4_SALET</name>
<sequence length="43" mass="4991">MKNELMQRLRLKYPPPRWLLSMGPNSGCQRNVVKCVVAWGIYG</sequence>
<organism evidence="1 2">
    <name type="scientific">Salmonella enterica subsp. enterica serovar Daytona</name>
    <dbReference type="NCBI Taxonomy" id="1962639"/>
    <lineage>
        <taxon>Bacteria</taxon>
        <taxon>Pseudomonadati</taxon>
        <taxon>Pseudomonadota</taxon>
        <taxon>Gammaproteobacteria</taxon>
        <taxon>Enterobacterales</taxon>
        <taxon>Enterobacteriaceae</taxon>
        <taxon>Salmonella</taxon>
    </lineage>
</organism>